<keyword evidence="2" id="KW-1185">Reference proteome</keyword>
<dbReference type="EMBL" id="JBHRSA010000041">
    <property type="protein sequence ID" value="MFC3040620.1"/>
    <property type="molecule type" value="Genomic_DNA"/>
</dbReference>
<evidence type="ECO:0000313" key="1">
    <source>
        <dbReference type="EMBL" id="MFC3040620.1"/>
    </source>
</evidence>
<dbReference type="RefSeq" id="WP_390272022.1">
    <property type="nucleotide sequence ID" value="NZ_JBHRSA010000041.1"/>
</dbReference>
<dbReference type="Proteomes" id="UP001595279">
    <property type="component" value="Unassembled WGS sequence"/>
</dbReference>
<comment type="caution">
    <text evidence="1">The sequence shown here is derived from an EMBL/GenBank/DDBJ whole genome shotgun (WGS) entry which is preliminary data.</text>
</comment>
<proteinExistence type="predicted"/>
<organism evidence="1 2">
    <name type="scientific">Virgibacillus xinjiangensis</name>
    <dbReference type="NCBI Taxonomy" id="393090"/>
    <lineage>
        <taxon>Bacteria</taxon>
        <taxon>Bacillati</taxon>
        <taxon>Bacillota</taxon>
        <taxon>Bacilli</taxon>
        <taxon>Bacillales</taxon>
        <taxon>Bacillaceae</taxon>
        <taxon>Virgibacillus</taxon>
    </lineage>
</organism>
<accession>A0ABV7CWI1</accession>
<protein>
    <submittedName>
        <fullName evidence="1">Uncharacterized protein</fullName>
    </submittedName>
</protein>
<name>A0ABV7CWI1_9BACI</name>
<gene>
    <name evidence="1" type="ORF">ACFOGI_10215</name>
</gene>
<reference evidence="2" key="1">
    <citation type="journal article" date="2019" name="Int. J. Syst. Evol. Microbiol.">
        <title>The Global Catalogue of Microorganisms (GCM) 10K type strain sequencing project: providing services to taxonomists for standard genome sequencing and annotation.</title>
        <authorList>
            <consortium name="The Broad Institute Genomics Platform"/>
            <consortium name="The Broad Institute Genome Sequencing Center for Infectious Disease"/>
            <person name="Wu L."/>
            <person name="Ma J."/>
        </authorList>
    </citation>
    <scope>NUCLEOTIDE SEQUENCE [LARGE SCALE GENOMIC DNA]</scope>
    <source>
        <strain evidence="2">KCTC 13128</strain>
    </source>
</reference>
<evidence type="ECO:0000313" key="2">
    <source>
        <dbReference type="Proteomes" id="UP001595279"/>
    </source>
</evidence>
<sequence>MPFSLWQKPWSIPSMGAIAAETPVIQHESEDLGRSVLSERVLDIGWSANLSAARSGYQGANALLPKFQFLSNN</sequence>